<dbReference type="Gene3D" id="2.60.120.10">
    <property type="entry name" value="Jelly Rolls"/>
    <property type="match status" value="2"/>
</dbReference>
<evidence type="ECO:0000259" key="13">
    <source>
        <dbReference type="PROSITE" id="PS50011"/>
    </source>
</evidence>
<evidence type="ECO:0000256" key="3">
    <source>
        <dbReference type="ARBA" id="ARBA00022679"/>
    </source>
</evidence>
<dbReference type="EC" id="2.7.11.12" evidence="8"/>
<evidence type="ECO:0000256" key="1">
    <source>
        <dbReference type="ARBA" id="ARBA00022527"/>
    </source>
</evidence>
<dbReference type="Proteomes" id="UP001318040">
    <property type="component" value="Chromosome 27"/>
</dbReference>
<dbReference type="PIRSF" id="PIRSF000559">
    <property type="entry name" value="cGMP-dep_kinase"/>
    <property type="match status" value="1"/>
</dbReference>
<feature type="coiled-coil region" evidence="11">
    <location>
        <begin position="11"/>
        <end position="59"/>
    </location>
</feature>
<dbReference type="Gene3D" id="1.10.510.10">
    <property type="entry name" value="Transferase(Phosphotransferase) domain 1"/>
    <property type="match status" value="1"/>
</dbReference>
<reference evidence="16" key="1">
    <citation type="submission" date="2025-08" db="UniProtKB">
        <authorList>
            <consortium name="RefSeq"/>
        </authorList>
    </citation>
    <scope>IDENTIFICATION</scope>
    <source>
        <tissue evidence="16">Sperm</tissue>
    </source>
</reference>
<dbReference type="PROSITE" id="PS00888">
    <property type="entry name" value="CNMP_BINDING_1"/>
    <property type="match status" value="2"/>
</dbReference>
<dbReference type="InterPro" id="IPR018488">
    <property type="entry name" value="cNMP-bd_CS"/>
</dbReference>
<keyword evidence="1 8" id="KW-0723">Serine/threonine-protein kinase</keyword>
<dbReference type="InterPro" id="IPR000595">
    <property type="entry name" value="cNMP-bd_dom"/>
</dbReference>
<dbReference type="InterPro" id="IPR018490">
    <property type="entry name" value="cNMP-bd_dom_sf"/>
</dbReference>
<keyword evidence="7 8" id="KW-0142">cGMP-binding</keyword>
<evidence type="ECO:0000313" key="15">
    <source>
        <dbReference type="Proteomes" id="UP001318040"/>
    </source>
</evidence>
<dbReference type="InterPro" id="IPR008271">
    <property type="entry name" value="Ser/Thr_kinase_AS"/>
</dbReference>
<evidence type="ECO:0000256" key="12">
    <source>
        <dbReference type="SAM" id="MobiDB-lite"/>
    </source>
</evidence>
<accession>A0AAJ7X1F7</accession>
<dbReference type="CDD" id="cd05572">
    <property type="entry name" value="STKc_cGK"/>
    <property type="match status" value="1"/>
</dbReference>
<dbReference type="CDD" id="cd00038">
    <property type="entry name" value="CAP_ED"/>
    <property type="match status" value="2"/>
</dbReference>
<dbReference type="Pfam" id="PF00069">
    <property type="entry name" value="Pkinase"/>
    <property type="match status" value="1"/>
</dbReference>
<evidence type="ECO:0000256" key="8">
    <source>
        <dbReference type="PIRNR" id="PIRNR000559"/>
    </source>
</evidence>
<dbReference type="PROSITE" id="PS50011">
    <property type="entry name" value="PROTEIN_KINASE_DOM"/>
    <property type="match status" value="1"/>
</dbReference>
<evidence type="ECO:0000313" key="16">
    <source>
        <dbReference type="RefSeq" id="XP_032817552.1"/>
    </source>
</evidence>
<keyword evidence="3 8" id="KW-0808">Transferase</keyword>
<dbReference type="PANTHER" id="PTHR24353:SF118">
    <property type="entry name" value="PROTEIN KINASE CGMP-DEPENDENT 3"/>
    <property type="match status" value="1"/>
</dbReference>
<evidence type="ECO:0000256" key="10">
    <source>
        <dbReference type="PIRSR" id="PIRSR000559-2"/>
    </source>
</evidence>
<dbReference type="Gene3D" id="3.30.200.20">
    <property type="entry name" value="Phosphorylase Kinase, domain 1"/>
    <property type="match status" value="1"/>
</dbReference>
<dbReference type="GO" id="GO:0005524">
    <property type="term" value="F:ATP binding"/>
    <property type="evidence" value="ECO:0007669"/>
    <property type="project" value="UniProtKB-KW"/>
</dbReference>
<gene>
    <name evidence="16" type="primary">LOC116946601</name>
</gene>
<evidence type="ECO:0000256" key="6">
    <source>
        <dbReference type="ARBA" id="ARBA00022840"/>
    </source>
</evidence>
<dbReference type="RefSeq" id="XP_032817552.1">
    <property type="nucleotide sequence ID" value="XM_032961661.1"/>
</dbReference>
<dbReference type="SMART" id="SM00100">
    <property type="entry name" value="cNMP"/>
    <property type="match status" value="2"/>
</dbReference>
<keyword evidence="4 8" id="KW-0547">Nucleotide-binding</keyword>
<feature type="domain" description="Cyclic nucleotide-binding" evidence="14">
    <location>
        <begin position="119"/>
        <end position="234"/>
    </location>
</feature>
<dbReference type="InterPro" id="IPR035014">
    <property type="entry name" value="STKc_cGK"/>
</dbReference>
<dbReference type="SMART" id="SM00220">
    <property type="entry name" value="S_TKc"/>
    <property type="match status" value="1"/>
</dbReference>
<sequence length="705" mass="79419">MTVEMGCFRSVRDLELRLLTATNELEKEREQRQELETRLQYLEQQLRKKEAEVAQLKSERSLEAAARKSCEVAGCDRGGRGRPIMREPLPDSCFLLAKRVPKSPSTARLVEQAVRSNELLKRMQPGQTVLLGDCMSETTRARGETIIAEGDSGESMYILMEGLLDVSKQGESLCTLQPGALFGELAILYDCTRTATVKALTDVRLLYLSRHAFRSVLMRESQLRRKLIIKFLKTAKTLKNLPDEQLSKMFDCMEESAFADGEAIVNEGEVGHIFYVILRGQVRVSQEVEGSPRLIRVLEPGDHFGELALIRNMRRTATCTAVGAVTCLTLHSEVFTETIPLEQIEFPTELDCFTQPAVANSVATVSRERLVASDTEEEEAAAAVCCLSHLQPVRYADTDEPVTLGVGAFGRVDMVCCGSTVFALKKVGKANVVQLHQEEHVRAERHILADARSPFIVRLYRVFRDNKFVYFLLEMCEGGELWSKLRDAGKFDETTAVFCCACVVEAFDYLHTRGIIYRDLKPENLMLDRYGYIKLGDFGFAKKLPRGEKTYSFCGTPEYLAPEVLRNEGHDFGVDLWGLGILAYELLTGSPPFTSLDPNRIYSKILEGNVMYPLYVGDSARSFVHRMCRPRPGQRLGNGKNGLASVRNHSWFRNVDWRKLQSCQIEAPTARLIRKGSPYVNFDRLPRDSQEPPDELSGWDIDLCT</sequence>
<dbReference type="Pfam" id="PF00027">
    <property type="entry name" value="cNMP_binding"/>
    <property type="match status" value="2"/>
</dbReference>
<protein>
    <recommendedName>
        <fullName evidence="8">cGMP-dependent protein kinase</fullName>
        <ecNumber evidence="8">2.7.11.12</ecNumber>
    </recommendedName>
</protein>
<evidence type="ECO:0000259" key="14">
    <source>
        <dbReference type="PROSITE" id="PS50042"/>
    </source>
</evidence>
<dbReference type="SUPFAM" id="SSF51206">
    <property type="entry name" value="cAMP-binding domain-like"/>
    <property type="match status" value="2"/>
</dbReference>
<evidence type="ECO:0000256" key="5">
    <source>
        <dbReference type="ARBA" id="ARBA00022777"/>
    </source>
</evidence>
<dbReference type="GO" id="GO:0030553">
    <property type="term" value="F:cGMP binding"/>
    <property type="evidence" value="ECO:0007669"/>
    <property type="project" value="UniProtKB-KW"/>
</dbReference>
<comment type="catalytic activity">
    <reaction evidence="8">
        <text>L-threonyl-[protein] + ATP = O-phospho-L-threonyl-[protein] + ADP + H(+)</text>
        <dbReference type="Rhea" id="RHEA:46608"/>
        <dbReference type="Rhea" id="RHEA-COMP:11060"/>
        <dbReference type="Rhea" id="RHEA-COMP:11605"/>
        <dbReference type="ChEBI" id="CHEBI:15378"/>
        <dbReference type="ChEBI" id="CHEBI:30013"/>
        <dbReference type="ChEBI" id="CHEBI:30616"/>
        <dbReference type="ChEBI" id="CHEBI:61977"/>
        <dbReference type="ChEBI" id="CHEBI:456216"/>
        <dbReference type="EC" id="2.7.11.12"/>
    </reaction>
</comment>
<dbReference type="PRINTS" id="PR00103">
    <property type="entry name" value="CAMPKINASE"/>
</dbReference>
<organism evidence="15 16">
    <name type="scientific">Petromyzon marinus</name>
    <name type="common">Sea lamprey</name>
    <dbReference type="NCBI Taxonomy" id="7757"/>
    <lineage>
        <taxon>Eukaryota</taxon>
        <taxon>Metazoa</taxon>
        <taxon>Chordata</taxon>
        <taxon>Craniata</taxon>
        <taxon>Vertebrata</taxon>
        <taxon>Cyclostomata</taxon>
        <taxon>Hyperoartia</taxon>
        <taxon>Petromyzontiformes</taxon>
        <taxon>Petromyzontidae</taxon>
        <taxon>Petromyzon</taxon>
    </lineage>
</organism>
<evidence type="ECO:0000256" key="9">
    <source>
        <dbReference type="PIRSR" id="PIRSR000559-1"/>
    </source>
</evidence>
<evidence type="ECO:0000256" key="11">
    <source>
        <dbReference type="SAM" id="Coils"/>
    </source>
</evidence>
<dbReference type="FunFam" id="1.10.510.10:FF:000210">
    <property type="entry name" value="Non-specific serine/threonine protein kinase"/>
    <property type="match status" value="1"/>
</dbReference>
<evidence type="ECO:0000256" key="4">
    <source>
        <dbReference type="ARBA" id="ARBA00022741"/>
    </source>
</evidence>
<dbReference type="AlphaFoldDB" id="A0AAJ7X1F7"/>
<keyword evidence="6 8" id="KW-0067">ATP-binding</keyword>
<feature type="binding site" evidence="10">
    <location>
        <begin position="404"/>
        <end position="412"/>
    </location>
    <ligand>
        <name>ATP</name>
        <dbReference type="ChEBI" id="CHEBI:30616"/>
    </ligand>
</feature>
<evidence type="ECO:0000256" key="7">
    <source>
        <dbReference type="ARBA" id="ARBA00022992"/>
    </source>
</evidence>
<evidence type="ECO:0000256" key="2">
    <source>
        <dbReference type="ARBA" id="ARBA00022535"/>
    </source>
</evidence>
<keyword evidence="11" id="KW-0175">Coiled coil</keyword>
<dbReference type="PROSITE" id="PS50042">
    <property type="entry name" value="CNMP_BINDING_3"/>
    <property type="match status" value="2"/>
</dbReference>
<feature type="binding site" evidence="10">
    <location>
        <position position="425"/>
    </location>
    <ligand>
        <name>ATP</name>
        <dbReference type="ChEBI" id="CHEBI:30616"/>
    </ligand>
</feature>
<comment type="similarity">
    <text evidence="8">Belongs to the protein kinase superfamily. AGC Ser/Thr protein kinase family. cGMP subfamily.</text>
</comment>
<dbReference type="SUPFAM" id="SSF56112">
    <property type="entry name" value="Protein kinase-like (PK-like)"/>
    <property type="match status" value="1"/>
</dbReference>
<dbReference type="InterPro" id="IPR014710">
    <property type="entry name" value="RmlC-like_jellyroll"/>
</dbReference>
<keyword evidence="2 8" id="KW-0140">cGMP</keyword>
<dbReference type="KEGG" id="pmrn:116946601"/>
<name>A0AAJ7X1F7_PETMA</name>
<feature type="domain" description="Cyclic nucleotide-binding" evidence="14">
    <location>
        <begin position="237"/>
        <end position="339"/>
    </location>
</feature>
<feature type="region of interest" description="Disordered" evidence="12">
    <location>
        <begin position="683"/>
        <end position="705"/>
    </location>
</feature>
<feature type="active site" description="Proton acceptor" evidence="9">
    <location>
        <position position="519"/>
    </location>
</feature>
<feature type="domain" description="Protein kinase" evidence="13">
    <location>
        <begin position="398"/>
        <end position="652"/>
    </location>
</feature>
<dbReference type="InterPro" id="IPR002374">
    <property type="entry name" value="cGMP_dep_kinase"/>
</dbReference>
<dbReference type="InterPro" id="IPR000719">
    <property type="entry name" value="Prot_kinase_dom"/>
</dbReference>
<keyword evidence="5 8" id="KW-0418">Kinase</keyword>
<dbReference type="PROSITE" id="PS00889">
    <property type="entry name" value="CNMP_BINDING_2"/>
    <property type="match status" value="1"/>
</dbReference>
<dbReference type="InterPro" id="IPR011009">
    <property type="entry name" value="Kinase-like_dom_sf"/>
</dbReference>
<dbReference type="PROSITE" id="PS00108">
    <property type="entry name" value="PROTEIN_KINASE_ST"/>
    <property type="match status" value="1"/>
</dbReference>
<dbReference type="GO" id="GO:0004692">
    <property type="term" value="F:cGMP-dependent protein kinase activity"/>
    <property type="evidence" value="ECO:0007669"/>
    <property type="project" value="UniProtKB-EC"/>
</dbReference>
<keyword evidence="15" id="KW-1185">Reference proteome</keyword>
<dbReference type="PANTHER" id="PTHR24353">
    <property type="entry name" value="CYCLIC NUCLEOTIDE-DEPENDENT PROTEIN KINASE"/>
    <property type="match status" value="1"/>
</dbReference>
<proteinExistence type="inferred from homology"/>